<dbReference type="PANTHER" id="PTHR11521:SF7">
    <property type="entry name" value="TROPONIN T"/>
    <property type="match status" value="1"/>
</dbReference>
<keyword evidence="2" id="KW-0175">Coiled coil</keyword>
<dbReference type="Gene3D" id="1.20.5.350">
    <property type="match status" value="1"/>
</dbReference>
<dbReference type="STRING" id="174720.A0A0N5BYE5"/>
<dbReference type="InterPro" id="IPR038077">
    <property type="entry name" value="Troponin_sf"/>
</dbReference>
<feature type="compositionally biased region" description="Low complexity" evidence="3">
    <location>
        <begin position="417"/>
        <end position="430"/>
    </location>
</feature>
<feature type="region of interest" description="Disordered" evidence="3">
    <location>
        <begin position="298"/>
        <end position="317"/>
    </location>
</feature>
<dbReference type="Proteomes" id="UP000046392">
    <property type="component" value="Unplaced"/>
</dbReference>
<feature type="compositionally biased region" description="Acidic residues" evidence="3">
    <location>
        <begin position="12"/>
        <end position="33"/>
    </location>
</feature>
<comment type="similarity">
    <text evidence="1">Belongs to the troponin T family.</text>
</comment>
<dbReference type="InterPro" id="IPR027707">
    <property type="entry name" value="TNNT"/>
</dbReference>
<dbReference type="GO" id="GO:0045214">
    <property type="term" value="P:sarcomere organization"/>
    <property type="evidence" value="ECO:0007669"/>
    <property type="project" value="TreeGrafter"/>
</dbReference>
<feature type="compositionally biased region" description="Basic and acidic residues" evidence="3">
    <location>
        <begin position="125"/>
        <end position="178"/>
    </location>
</feature>
<feature type="compositionally biased region" description="Basic and acidic residues" evidence="3">
    <location>
        <begin position="64"/>
        <end position="87"/>
    </location>
</feature>
<feature type="compositionally biased region" description="Acidic residues" evidence="3">
    <location>
        <begin position="41"/>
        <end position="54"/>
    </location>
</feature>
<evidence type="ECO:0000256" key="2">
    <source>
        <dbReference type="SAM" id="Coils"/>
    </source>
</evidence>
<evidence type="ECO:0000313" key="5">
    <source>
        <dbReference type="WBParaSite" id="SPAL_0001080400.1"/>
    </source>
</evidence>
<dbReference type="WBParaSite" id="SPAL_0001080400.1">
    <property type="protein sequence ID" value="SPAL_0001080400.1"/>
    <property type="gene ID" value="SPAL_0001080400"/>
</dbReference>
<dbReference type="GO" id="GO:0005523">
    <property type="term" value="F:tropomyosin binding"/>
    <property type="evidence" value="ECO:0007669"/>
    <property type="project" value="TreeGrafter"/>
</dbReference>
<dbReference type="PANTHER" id="PTHR11521">
    <property type="entry name" value="TROPONIN T"/>
    <property type="match status" value="1"/>
</dbReference>
<proteinExistence type="inferred from homology"/>
<dbReference type="AlphaFoldDB" id="A0A0N5BYE5"/>
<dbReference type="InterPro" id="IPR001978">
    <property type="entry name" value="Troponin"/>
</dbReference>
<feature type="coiled-coil region" evidence="2">
    <location>
        <begin position="257"/>
        <end position="291"/>
    </location>
</feature>
<feature type="region of interest" description="Disordered" evidence="3">
    <location>
        <begin position="343"/>
        <end position="365"/>
    </location>
</feature>
<feature type="compositionally biased region" description="Basic and acidic residues" evidence="3">
    <location>
        <begin position="95"/>
        <end position="112"/>
    </location>
</feature>
<evidence type="ECO:0000256" key="3">
    <source>
        <dbReference type="SAM" id="MobiDB-lite"/>
    </source>
</evidence>
<dbReference type="GO" id="GO:0005861">
    <property type="term" value="C:troponin complex"/>
    <property type="evidence" value="ECO:0007669"/>
    <property type="project" value="InterPro"/>
</dbReference>
<evidence type="ECO:0000256" key="1">
    <source>
        <dbReference type="ARBA" id="ARBA00008330"/>
    </source>
</evidence>
<feature type="compositionally biased region" description="Basic and acidic residues" evidence="3">
    <location>
        <begin position="1"/>
        <end position="11"/>
    </location>
</feature>
<evidence type="ECO:0000313" key="4">
    <source>
        <dbReference type="Proteomes" id="UP000046392"/>
    </source>
</evidence>
<reference evidence="5" key="1">
    <citation type="submission" date="2017-02" db="UniProtKB">
        <authorList>
            <consortium name="WormBaseParasite"/>
        </authorList>
    </citation>
    <scope>IDENTIFICATION</scope>
</reference>
<dbReference type="SUPFAM" id="SSF90250">
    <property type="entry name" value="Troponin coil-coiled subunits"/>
    <property type="match status" value="1"/>
</dbReference>
<keyword evidence="4" id="KW-1185">Reference proteome</keyword>
<protein>
    <submittedName>
        <fullName evidence="5">Troponin T</fullName>
    </submittedName>
</protein>
<feature type="region of interest" description="Disordered" evidence="3">
    <location>
        <begin position="408"/>
        <end position="430"/>
    </location>
</feature>
<sequence>MVLEVYERHFDDEEEEYEEEEEEIEEEIEEEPASEAAEAAEAAEDAAPEEEVAEEAPPPPVEEPAPKPKRPEPTEEKPAESMTEAERAILAQKKRHEEEQAAKLLDYEERRRIEKEQQEEEIRLLKEKQERRRQEREQEEREFAEMRRAAEENRRREEEERKARQEAEKARKNEEKLKRQQMMAGSFAGHSSGTNGPNFVIKKGEHDENKMGNLTGSQKKTALTKEQLEEQKAAYLAAVTRKPDISHMMPNDLKEAIKNLHARIVKLEAEKYDLEKRSERQEYDLKELNERQRQVARNKAIQRGLDPDEVSNTNLPPKVTVFSKFDRQIDRRSYGDRKNLFEKPPQKPKYKIAHGTGRPPAEWGRKTNEELEQIRKNLEPPKYVEQVKAEGDAAKPPVEPIPLVLPGLDEVEEEQEQPAAAPQEEVAAEA</sequence>
<dbReference type="GO" id="GO:0006936">
    <property type="term" value="P:muscle contraction"/>
    <property type="evidence" value="ECO:0007669"/>
    <property type="project" value="TreeGrafter"/>
</dbReference>
<name>A0A0N5BYE5_STREA</name>
<dbReference type="GO" id="GO:0006937">
    <property type="term" value="P:regulation of muscle contraction"/>
    <property type="evidence" value="ECO:0007669"/>
    <property type="project" value="InterPro"/>
</dbReference>
<accession>A0A0N5BYE5</accession>
<feature type="region of interest" description="Disordered" evidence="3">
    <location>
        <begin position="125"/>
        <end position="218"/>
    </location>
</feature>
<organism evidence="4 5">
    <name type="scientific">Strongyloides papillosus</name>
    <name type="common">Intestinal threadworm</name>
    <dbReference type="NCBI Taxonomy" id="174720"/>
    <lineage>
        <taxon>Eukaryota</taxon>
        <taxon>Metazoa</taxon>
        <taxon>Ecdysozoa</taxon>
        <taxon>Nematoda</taxon>
        <taxon>Chromadorea</taxon>
        <taxon>Rhabditida</taxon>
        <taxon>Tylenchina</taxon>
        <taxon>Panagrolaimomorpha</taxon>
        <taxon>Strongyloidoidea</taxon>
        <taxon>Strongyloididae</taxon>
        <taxon>Strongyloides</taxon>
    </lineage>
</organism>
<feature type="region of interest" description="Disordered" evidence="3">
    <location>
        <begin position="1"/>
        <end position="112"/>
    </location>
</feature>
<dbReference type="Pfam" id="PF00992">
    <property type="entry name" value="Troponin"/>
    <property type="match status" value="1"/>
</dbReference>